<proteinExistence type="predicted"/>
<gene>
    <name evidence="1" type="ORF">BFS16_06095</name>
</gene>
<name>A0A2K0XL76_9BACT</name>
<evidence type="ECO:0000313" key="2">
    <source>
        <dbReference type="Proteomes" id="UP000236634"/>
    </source>
</evidence>
<accession>A0A2K0XL76</accession>
<dbReference type="Proteomes" id="UP000236634">
    <property type="component" value="Unassembled WGS sequence"/>
</dbReference>
<dbReference type="EMBL" id="NBAX01000004">
    <property type="protein sequence ID" value="PNP95284.1"/>
    <property type="molecule type" value="Genomic_DNA"/>
</dbReference>
<comment type="caution">
    <text evidence="1">The sequence shown here is derived from an EMBL/GenBank/DDBJ whole genome shotgun (WGS) entry which is preliminary data.</text>
</comment>
<evidence type="ECO:0000313" key="1">
    <source>
        <dbReference type="EMBL" id="PNP95284.1"/>
    </source>
</evidence>
<dbReference type="AlphaFoldDB" id="A0A2K0XL76"/>
<protein>
    <submittedName>
        <fullName evidence="1">Uncharacterized protein</fullName>
    </submittedName>
</protein>
<reference evidence="1 2" key="1">
    <citation type="submission" date="2017-03" db="EMBL/GenBank/DDBJ databases">
        <authorList>
            <person name="Afonso C.L."/>
            <person name="Miller P.J."/>
            <person name="Scott M.A."/>
            <person name="Spackman E."/>
            <person name="Goraichik I."/>
            <person name="Dimitrov K.M."/>
            <person name="Suarez D.L."/>
            <person name="Swayne D.E."/>
        </authorList>
    </citation>
    <scope>NUCLEOTIDE SEQUENCE [LARGE SCALE GENOMIC DNA]</scope>
    <source>
        <strain evidence="1 2">DNF00076</strain>
    </source>
</reference>
<dbReference type="RefSeq" id="WP_103003212.1">
    <property type="nucleotide sequence ID" value="NZ_NBAX01000004.1"/>
</dbReference>
<sequence>MLQDIKRLLEEMEAKVGETAGNLLTEDEKIVHVLAKHGLCANLSGVQKLWDCLQRKEKLSVATLDKLALLAGFQNWKDLKAALHGENRADLNYDDDDEVK</sequence>
<organism evidence="1 2">
    <name type="scientific">Hoylesella timonensis</name>
    <dbReference type="NCBI Taxonomy" id="386414"/>
    <lineage>
        <taxon>Bacteria</taxon>
        <taxon>Pseudomonadati</taxon>
        <taxon>Bacteroidota</taxon>
        <taxon>Bacteroidia</taxon>
        <taxon>Bacteroidales</taxon>
        <taxon>Prevotellaceae</taxon>
        <taxon>Hoylesella</taxon>
    </lineage>
</organism>